<evidence type="ECO:0000313" key="2">
    <source>
        <dbReference type="EMBL" id="PID56635.1"/>
    </source>
</evidence>
<evidence type="ECO:0000313" key="3">
    <source>
        <dbReference type="Proteomes" id="UP000229740"/>
    </source>
</evidence>
<protein>
    <submittedName>
        <fullName evidence="2">Uncharacterized protein</fullName>
    </submittedName>
</protein>
<keyword evidence="1" id="KW-0812">Transmembrane</keyword>
<gene>
    <name evidence="2" type="ORF">CSB45_10400</name>
</gene>
<keyword evidence="1" id="KW-0472">Membrane</keyword>
<keyword evidence="1" id="KW-1133">Transmembrane helix</keyword>
<name>A0A2G6E3H0_9BACT</name>
<proteinExistence type="predicted"/>
<dbReference type="Proteomes" id="UP000229740">
    <property type="component" value="Unassembled WGS sequence"/>
</dbReference>
<evidence type="ECO:0000256" key="1">
    <source>
        <dbReference type="SAM" id="Phobius"/>
    </source>
</evidence>
<dbReference type="EMBL" id="PDPS01000032">
    <property type="protein sequence ID" value="PID56635.1"/>
    <property type="molecule type" value="Genomic_DNA"/>
</dbReference>
<accession>A0A2G6E3H0</accession>
<feature type="transmembrane region" description="Helical" evidence="1">
    <location>
        <begin position="27"/>
        <end position="46"/>
    </location>
</feature>
<dbReference type="AlphaFoldDB" id="A0A2G6E3H0"/>
<comment type="caution">
    <text evidence="2">The sequence shown here is derived from an EMBL/GenBank/DDBJ whole genome shotgun (WGS) entry which is preliminary data.</text>
</comment>
<reference evidence="2 3" key="1">
    <citation type="submission" date="2017-10" db="EMBL/GenBank/DDBJ databases">
        <title>Novel microbial diversity and functional potential in the marine mammal oral microbiome.</title>
        <authorList>
            <person name="Dudek N.K."/>
            <person name="Sun C.L."/>
            <person name="Burstein D."/>
            <person name="Kantor R.S."/>
            <person name="Aliaga Goltsman D.S."/>
            <person name="Bik E.M."/>
            <person name="Thomas B.C."/>
            <person name="Banfield J.F."/>
            <person name="Relman D.A."/>
        </authorList>
    </citation>
    <scope>NUCLEOTIDE SEQUENCE [LARGE SCALE GENOMIC DNA]</scope>
    <source>
        <strain evidence="2">DOLZORAL124_49_17</strain>
    </source>
</reference>
<organism evidence="2 3">
    <name type="scientific">candidate division KSB3 bacterium</name>
    <dbReference type="NCBI Taxonomy" id="2044937"/>
    <lineage>
        <taxon>Bacteria</taxon>
        <taxon>candidate division KSB3</taxon>
    </lineage>
</organism>
<sequence length="387" mass="44324">MYVGEETLVSLVTVASSSDGIDRFMKSLVFVVMLCALSLLGLNACVQTLPDRGIARHSALSNHEPHRLLQKHLAFSDEELRKMEEGGIIAKTFDSSVVANEVAAFGIMRINIPKELYLEQFRDIVTFTKSPEIKVLKKFSDPPTLKDLSALKLIPVDLHALKSCRPNACKVKIDDSMMLRFQKEVAWGTPAAREQAETLMREFMLEYLNGYLQDGDAALGEYHDKKQPLRIADAFGELLDNSAFLFDYAPELYNYLKHYPNSQLDNVENFFYWSEEQYGLKPVLNLFHISIYQRRRGDSNDIFITSKQIYASHYFESSLGFTAFVDEQGGQEDSNSYLMYLNRSRFDQLRGPLKAMMISLARQRVHDGVERYFTMVKKRLEAAQSRK</sequence>